<evidence type="ECO:0000313" key="3">
    <source>
        <dbReference type="EMBL" id="UUX49682.1"/>
    </source>
</evidence>
<evidence type="ECO:0000313" key="4">
    <source>
        <dbReference type="Proteomes" id="UP001060336"/>
    </source>
</evidence>
<dbReference type="InterPro" id="IPR021309">
    <property type="entry name" value="YgaP-like_TM"/>
</dbReference>
<proteinExistence type="predicted"/>
<feature type="domain" description="Inner membrane protein YgaP-like transmembrane" evidence="2">
    <location>
        <begin position="1"/>
        <end position="68"/>
    </location>
</feature>
<name>A0A9J7AS39_9PROT</name>
<reference evidence="3" key="1">
    <citation type="submission" date="2022-08" db="EMBL/GenBank/DDBJ databases">
        <title>Nisaea acidiphila sp. nov., isolated from a marine algal debris and emended description of the genus Nisaea Urios et al. 2008.</title>
        <authorList>
            <person name="Kwon K."/>
        </authorList>
    </citation>
    <scope>NUCLEOTIDE SEQUENCE</scope>
    <source>
        <strain evidence="3">MEBiC11861</strain>
    </source>
</reference>
<dbReference type="RefSeq" id="WP_257768488.1">
    <property type="nucleotide sequence ID" value="NZ_CP102480.1"/>
</dbReference>
<feature type="transmembrane region" description="Helical" evidence="1">
    <location>
        <begin position="39"/>
        <end position="63"/>
    </location>
</feature>
<feature type="transmembrane region" description="Helical" evidence="1">
    <location>
        <begin position="12"/>
        <end position="33"/>
    </location>
</feature>
<gene>
    <name evidence="3" type="ORF">NUH88_20070</name>
</gene>
<dbReference type="Proteomes" id="UP001060336">
    <property type="component" value="Chromosome"/>
</dbReference>
<dbReference type="Pfam" id="PF11127">
    <property type="entry name" value="YgaP-like_TM"/>
    <property type="match status" value="1"/>
</dbReference>
<sequence>MTANVGNLDRLARLVLGVVLILAPFVLDLAIFANPLVKWGVPVVGLVFAGTALVRFCPLYAILGIRTRRGE</sequence>
<organism evidence="3 4">
    <name type="scientific">Nisaea acidiphila</name>
    <dbReference type="NCBI Taxonomy" id="1862145"/>
    <lineage>
        <taxon>Bacteria</taxon>
        <taxon>Pseudomonadati</taxon>
        <taxon>Pseudomonadota</taxon>
        <taxon>Alphaproteobacteria</taxon>
        <taxon>Rhodospirillales</taxon>
        <taxon>Thalassobaculaceae</taxon>
        <taxon>Nisaea</taxon>
    </lineage>
</organism>
<protein>
    <submittedName>
        <fullName evidence="3">DUF2892 domain-containing protein</fullName>
    </submittedName>
</protein>
<accession>A0A9J7AS39</accession>
<dbReference type="KEGG" id="naci:NUH88_20070"/>
<evidence type="ECO:0000256" key="1">
    <source>
        <dbReference type="SAM" id="Phobius"/>
    </source>
</evidence>
<dbReference type="EMBL" id="CP102480">
    <property type="protein sequence ID" value="UUX49682.1"/>
    <property type="molecule type" value="Genomic_DNA"/>
</dbReference>
<keyword evidence="1" id="KW-1133">Transmembrane helix</keyword>
<evidence type="ECO:0000259" key="2">
    <source>
        <dbReference type="Pfam" id="PF11127"/>
    </source>
</evidence>
<keyword evidence="4" id="KW-1185">Reference proteome</keyword>
<keyword evidence="1" id="KW-0812">Transmembrane</keyword>
<keyword evidence="1" id="KW-0472">Membrane</keyword>
<dbReference type="AlphaFoldDB" id="A0A9J7AS39"/>